<protein>
    <submittedName>
        <fullName evidence="2">Uncharacterized protein</fullName>
    </submittedName>
</protein>
<reference evidence="2" key="1">
    <citation type="journal article" date="2023" name="Science">
        <title>Genome structures resolve the early diversification of teleost fishes.</title>
        <authorList>
            <person name="Parey E."/>
            <person name="Louis A."/>
            <person name="Montfort J."/>
            <person name="Bouchez O."/>
            <person name="Roques C."/>
            <person name="Iampietro C."/>
            <person name="Lluch J."/>
            <person name="Castinel A."/>
            <person name="Donnadieu C."/>
            <person name="Desvignes T."/>
            <person name="Floi Bucao C."/>
            <person name="Jouanno E."/>
            <person name="Wen M."/>
            <person name="Mejri S."/>
            <person name="Dirks R."/>
            <person name="Jansen H."/>
            <person name="Henkel C."/>
            <person name="Chen W.J."/>
            <person name="Zahm M."/>
            <person name="Cabau C."/>
            <person name="Klopp C."/>
            <person name="Thompson A.W."/>
            <person name="Robinson-Rechavi M."/>
            <person name="Braasch I."/>
            <person name="Lecointre G."/>
            <person name="Bobe J."/>
            <person name="Postlethwait J.H."/>
            <person name="Berthelot C."/>
            <person name="Roest Crollius H."/>
            <person name="Guiguen Y."/>
        </authorList>
    </citation>
    <scope>NUCLEOTIDE SEQUENCE</scope>
    <source>
        <strain evidence="2">WJC10195</strain>
    </source>
</reference>
<accession>A0A9Q1J7S6</accession>
<feature type="region of interest" description="Disordered" evidence="1">
    <location>
        <begin position="48"/>
        <end position="91"/>
    </location>
</feature>
<evidence type="ECO:0000313" key="2">
    <source>
        <dbReference type="EMBL" id="KAJ8370413.1"/>
    </source>
</evidence>
<proteinExistence type="predicted"/>
<comment type="caution">
    <text evidence="2">The sequence shown here is derived from an EMBL/GenBank/DDBJ whole genome shotgun (WGS) entry which is preliminary data.</text>
</comment>
<dbReference type="EMBL" id="JAINUF010000003">
    <property type="protein sequence ID" value="KAJ8370413.1"/>
    <property type="molecule type" value="Genomic_DNA"/>
</dbReference>
<dbReference type="AlphaFoldDB" id="A0A9Q1J7S6"/>
<evidence type="ECO:0000313" key="3">
    <source>
        <dbReference type="Proteomes" id="UP001152622"/>
    </source>
</evidence>
<feature type="compositionally biased region" description="Basic and acidic residues" evidence="1">
    <location>
        <begin position="70"/>
        <end position="82"/>
    </location>
</feature>
<feature type="region of interest" description="Disordered" evidence="1">
    <location>
        <begin position="103"/>
        <end position="124"/>
    </location>
</feature>
<keyword evidence="3" id="KW-1185">Reference proteome</keyword>
<sequence length="124" mass="12987">MPSIAPTVPIRNIGTSVGTRLGPLWRAGGVYAAESHLSDALRGGERAGAAQAKAARPRMSDEVNVNTRQPGEKVSARVDPFRPGRVSSARRPALIATRSERALLPCPGGRGGMDHPAKNNGTNL</sequence>
<evidence type="ECO:0000256" key="1">
    <source>
        <dbReference type="SAM" id="MobiDB-lite"/>
    </source>
</evidence>
<name>A0A9Q1J7S6_SYNKA</name>
<dbReference type="Proteomes" id="UP001152622">
    <property type="component" value="Chromosome 3"/>
</dbReference>
<organism evidence="2 3">
    <name type="scientific">Synaphobranchus kaupii</name>
    <name type="common">Kaup's arrowtooth eel</name>
    <dbReference type="NCBI Taxonomy" id="118154"/>
    <lineage>
        <taxon>Eukaryota</taxon>
        <taxon>Metazoa</taxon>
        <taxon>Chordata</taxon>
        <taxon>Craniata</taxon>
        <taxon>Vertebrata</taxon>
        <taxon>Euteleostomi</taxon>
        <taxon>Actinopterygii</taxon>
        <taxon>Neopterygii</taxon>
        <taxon>Teleostei</taxon>
        <taxon>Anguilliformes</taxon>
        <taxon>Synaphobranchidae</taxon>
        <taxon>Synaphobranchus</taxon>
    </lineage>
</organism>
<gene>
    <name evidence="2" type="ORF">SKAU_G00104410</name>
</gene>